<protein>
    <submittedName>
        <fullName evidence="1">Uncharacterized protein</fullName>
    </submittedName>
</protein>
<reference evidence="1" key="1">
    <citation type="journal article" date="2020" name="Stud. Mycol.">
        <title>101 Dothideomycetes genomes: a test case for predicting lifestyles and emergence of pathogens.</title>
        <authorList>
            <person name="Haridas S."/>
            <person name="Albert R."/>
            <person name="Binder M."/>
            <person name="Bloem J."/>
            <person name="Labutti K."/>
            <person name="Salamov A."/>
            <person name="Andreopoulos B."/>
            <person name="Baker S."/>
            <person name="Barry K."/>
            <person name="Bills G."/>
            <person name="Bluhm B."/>
            <person name="Cannon C."/>
            <person name="Castanera R."/>
            <person name="Culley D."/>
            <person name="Daum C."/>
            <person name="Ezra D."/>
            <person name="Gonzalez J."/>
            <person name="Henrissat B."/>
            <person name="Kuo A."/>
            <person name="Liang C."/>
            <person name="Lipzen A."/>
            <person name="Lutzoni F."/>
            <person name="Magnuson J."/>
            <person name="Mondo S."/>
            <person name="Nolan M."/>
            <person name="Ohm R."/>
            <person name="Pangilinan J."/>
            <person name="Park H.-J."/>
            <person name="Ramirez L."/>
            <person name="Alfaro M."/>
            <person name="Sun H."/>
            <person name="Tritt A."/>
            <person name="Yoshinaga Y."/>
            <person name="Zwiers L.-H."/>
            <person name="Turgeon B."/>
            <person name="Goodwin S."/>
            <person name="Spatafora J."/>
            <person name="Crous P."/>
            <person name="Grigoriev I."/>
        </authorList>
    </citation>
    <scope>NUCLEOTIDE SEQUENCE</scope>
    <source>
        <strain evidence="1">CBS 269.34</strain>
    </source>
</reference>
<dbReference type="Proteomes" id="UP000799750">
    <property type="component" value="Unassembled WGS sequence"/>
</dbReference>
<dbReference type="AlphaFoldDB" id="A0A6A6R5F1"/>
<sequence length="173" mass="19467">MASGFCCIWRLGSSPDTGRRCRLSRRGGRANGLSSLVEVRRVVVQCTKKVSDPEAVLISVCRDVNVVLRLETRGRAEGERERKSRDNIYGYHIPCLSLDCIKRLHKANASENQIGIFANRNKQAIPILFYKYHRDGPCPPRNDARTTMVEHTEPSSITEHTLPLPSSSTFIMV</sequence>
<accession>A0A6A6R5F1</accession>
<organism evidence="1 2">
    <name type="scientific">Lophium mytilinum</name>
    <dbReference type="NCBI Taxonomy" id="390894"/>
    <lineage>
        <taxon>Eukaryota</taxon>
        <taxon>Fungi</taxon>
        <taxon>Dikarya</taxon>
        <taxon>Ascomycota</taxon>
        <taxon>Pezizomycotina</taxon>
        <taxon>Dothideomycetes</taxon>
        <taxon>Pleosporomycetidae</taxon>
        <taxon>Mytilinidiales</taxon>
        <taxon>Mytilinidiaceae</taxon>
        <taxon>Lophium</taxon>
    </lineage>
</organism>
<name>A0A6A6R5F1_9PEZI</name>
<proteinExistence type="predicted"/>
<evidence type="ECO:0000313" key="1">
    <source>
        <dbReference type="EMBL" id="KAF2499632.1"/>
    </source>
</evidence>
<keyword evidence="2" id="KW-1185">Reference proteome</keyword>
<gene>
    <name evidence="1" type="ORF">BU16DRAFT_278514</name>
</gene>
<evidence type="ECO:0000313" key="2">
    <source>
        <dbReference type="Proteomes" id="UP000799750"/>
    </source>
</evidence>
<dbReference type="EMBL" id="MU004184">
    <property type="protein sequence ID" value="KAF2499632.1"/>
    <property type="molecule type" value="Genomic_DNA"/>
</dbReference>